<feature type="transmembrane region" description="Helical" evidence="6">
    <location>
        <begin position="198"/>
        <end position="220"/>
    </location>
</feature>
<feature type="transmembrane region" description="Helical" evidence="6">
    <location>
        <begin position="347"/>
        <end position="363"/>
    </location>
</feature>
<dbReference type="PANTHER" id="PTHR30250">
    <property type="entry name" value="PST FAMILY PREDICTED COLANIC ACID TRANSPORTER"/>
    <property type="match status" value="1"/>
</dbReference>
<feature type="transmembrane region" description="Helical" evidence="6">
    <location>
        <begin position="320"/>
        <end position="341"/>
    </location>
</feature>
<feature type="transmembrane region" description="Helical" evidence="6">
    <location>
        <begin position="171"/>
        <end position="192"/>
    </location>
</feature>
<keyword evidence="2" id="KW-1003">Cell membrane</keyword>
<evidence type="ECO:0000256" key="5">
    <source>
        <dbReference type="ARBA" id="ARBA00023136"/>
    </source>
</evidence>
<dbReference type="InterPro" id="IPR050833">
    <property type="entry name" value="Poly_Biosynth_Transport"/>
</dbReference>
<keyword evidence="3 6" id="KW-0812">Transmembrane</keyword>
<evidence type="ECO:0000256" key="3">
    <source>
        <dbReference type="ARBA" id="ARBA00022692"/>
    </source>
</evidence>
<gene>
    <name evidence="7" type="ORF">ABS361_20715</name>
</gene>
<dbReference type="AlphaFoldDB" id="A0AAU7X9D1"/>
<reference evidence="7" key="1">
    <citation type="submission" date="2024-06" db="EMBL/GenBank/DDBJ databases">
        <title>Methylostella associata gen. nov., sp. nov., a novel Ancalomicrobiaceae-affiliated facultatively methylotrophic bacteria that feed on methanotrophs of the genus Methylococcus.</title>
        <authorList>
            <person name="Saltykova V."/>
            <person name="Danilova O.V."/>
            <person name="Oshkin I.Y."/>
            <person name="Belova S.E."/>
            <person name="Pimenov N.V."/>
            <person name="Dedysh S.N."/>
        </authorList>
    </citation>
    <scope>NUCLEOTIDE SEQUENCE</scope>
    <source>
        <strain evidence="7">S20</strain>
    </source>
</reference>
<organism evidence="7">
    <name type="scientific">Methyloraptor flagellatus</name>
    <dbReference type="NCBI Taxonomy" id="3162530"/>
    <lineage>
        <taxon>Bacteria</taxon>
        <taxon>Pseudomonadati</taxon>
        <taxon>Pseudomonadota</taxon>
        <taxon>Alphaproteobacteria</taxon>
        <taxon>Hyphomicrobiales</taxon>
        <taxon>Ancalomicrobiaceae</taxon>
        <taxon>Methyloraptor</taxon>
    </lineage>
</organism>
<proteinExistence type="predicted"/>
<evidence type="ECO:0000256" key="2">
    <source>
        <dbReference type="ARBA" id="ARBA00022475"/>
    </source>
</evidence>
<dbReference type="PANTHER" id="PTHR30250:SF11">
    <property type="entry name" value="O-ANTIGEN TRANSPORTER-RELATED"/>
    <property type="match status" value="1"/>
</dbReference>
<evidence type="ECO:0000313" key="7">
    <source>
        <dbReference type="EMBL" id="XBY44406.1"/>
    </source>
</evidence>
<evidence type="ECO:0000256" key="1">
    <source>
        <dbReference type="ARBA" id="ARBA00004651"/>
    </source>
</evidence>
<sequence length="460" mass="47733">MPIPGETAEDDRTANGGAEPARRMALAAFAVRVAAAGLAYGLQVVLARSMGGHDYGVYVVVWTAVTLIGPVSGLGFETLVVRSTPKFMAARAFASLRGMITAARLIAFTVASAFALGAVVVVQALPTLIDPDWRVPIMLGAACLPLFAVTEIQDGTARAQDWPDLALGPTYILRPLLILLLVVMSLAAGSVISTESALIAAIGATWITGGLQLLFLGRRLHVTAPTYTPEMRMVRWTGEALPILMVDIAFVLITGADVLMVGLIAEPNDVAVYFAAAKSLALVQFVQYAVRTAAAREFATRVHDGDRAALAAAALRASRWTFWPAAGFAAVTLAAAPWMLALFGRDFAGGEIVMAVLALGLLARASVGPAETLLTMSGRQGLAALVYAGSLATMLGFGVVLTPMFGIVGAATAAALGMGVEAIAFSVAARFALGLDVFVFAGARVAPHVSLAREAEPWAG</sequence>
<feature type="transmembrane region" description="Helical" evidence="6">
    <location>
        <begin position="241"/>
        <end position="264"/>
    </location>
</feature>
<protein>
    <submittedName>
        <fullName evidence="7">Lipopolysaccharide biosynthesis protein</fullName>
    </submittedName>
</protein>
<feature type="transmembrane region" description="Helical" evidence="6">
    <location>
        <begin position="24"/>
        <end position="43"/>
    </location>
</feature>
<dbReference type="InterPro" id="IPR002797">
    <property type="entry name" value="Polysacc_synth"/>
</dbReference>
<accession>A0AAU7X9D1</accession>
<feature type="transmembrane region" description="Helical" evidence="6">
    <location>
        <begin position="102"/>
        <end position="121"/>
    </location>
</feature>
<dbReference type="KEGG" id="mflg:ABS361_20715"/>
<evidence type="ECO:0000256" key="4">
    <source>
        <dbReference type="ARBA" id="ARBA00022989"/>
    </source>
</evidence>
<feature type="transmembrane region" description="Helical" evidence="6">
    <location>
        <begin position="384"/>
        <end position="416"/>
    </location>
</feature>
<dbReference type="EMBL" id="CP158568">
    <property type="protein sequence ID" value="XBY44406.1"/>
    <property type="molecule type" value="Genomic_DNA"/>
</dbReference>
<keyword evidence="4 6" id="KW-1133">Transmembrane helix</keyword>
<dbReference type="GO" id="GO:0005886">
    <property type="term" value="C:plasma membrane"/>
    <property type="evidence" value="ECO:0007669"/>
    <property type="project" value="UniProtKB-SubCell"/>
</dbReference>
<dbReference type="RefSeq" id="WP_407049499.1">
    <property type="nucleotide sequence ID" value="NZ_CP158568.1"/>
</dbReference>
<keyword evidence="5 6" id="KW-0472">Membrane</keyword>
<dbReference type="Pfam" id="PF01943">
    <property type="entry name" value="Polysacc_synt"/>
    <property type="match status" value="1"/>
</dbReference>
<comment type="subcellular location">
    <subcellularLocation>
        <location evidence="1">Cell membrane</location>
        <topology evidence="1">Multi-pass membrane protein</topology>
    </subcellularLocation>
</comment>
<feature type="transmembrane region" description="Helical" evidence="6">
    <location>
        <begin position="55"/>
        <end position="81"/>
    </location>
</feature>
<evidence type="ECO:0000256" key="6">
    <source>
        <dbReference type="SAM" id="Phobius"/>
    </source>
</evidence>
<name>A0AAU7X9D1_9HYPH</name>